<organism evidence="5 6">
    <name type="scientific">Petrolisthes manimaculis</name>
    <dbReference type="NCBI Taxonomy" id="1843537"/>
    <lineage>
        <taxon>Eukaryota</taxon>
        <taxon>Metazoa</taxon>
        <taxon>Ecdysozoa</taxon>
        <taxon>Arthropoda</taxon>
        <taxon>Crustacea</taxon>
        <taxon>Multicrustacea</taxon>
        <taxon>Malacostraca</taxon>
        <taxon>Eumalacostraca</taxon>
        <taxon>Eucarida</taxon>
        <taxon>Decapoda</taxon>
        <taxon>Pleocyemata</taxon>
        <taxon>Anomura</taxon>
        <taxon>Galatheoidea</taxon>
        <taxon>Porcellanidae</taxon>
        <taxon>Petrolisthes</taxon>
    </lineage>
</organism>
<feature type="domain" description="Glycosyltransferase 2-like" evidence="4">
    <location>
        <begin position="104"/>
        <end position="148"/>
    </location>
</feature>
<dbReference type="SUPFAM" id="SSF50370">
    <property type="entry name" value="Ricin B-like lectins"/>
    <property type="match status" value="1"/>
</dbReference>
<dbReference type="GO" id="GO:0000139">
    <property type="term" value="C:Golgi membrane"/>
    <property type="evidence" value="ECO:0007669"/>
    <property type="project" value="UniProtKB-SubCell"/>
</dbReference>
<comment type="similarity">
    <text evidence="2">Belongs to the glycosyltransferase 2 family. GalNAc-T subfamily.</text>
</comment>
<keyword evidence="6" id="KW-1185">Reference proteome</keyword>
<name>A0AAE1Q6F3_9EUCA</name>
<keyword evidence="2" id="KW-0333">Golgi apparatus</keyword>
<dbReference type="EC" id="2.4.1.-" evidence="2"/>
<keyword evidence="2" id="KW-0808">Transferase</keyword>
<comment type="subcellular location">
    <subcellularLocation>
        <location evidence="2">Golgi apparatus membrane</location>
        <topology evidence="2">Single-pass type II membrane protein</topology>
    </subcellularLocation>
</comment>
<evidence type="ECO:0000259" key="4">
    <source>
        <dbReference type="Pfam" id="PF00535"/>
    </source>
</evidence>
<dbReference type="Gene3D" id="3.90.550.10">
    <property type="entry name" value="Spore Coat Polysaccharide Biosynthesis Protein SpsA, Chain A"/>
    <property type="match status" value="2"/>
</dbReference>
<feature type="compositionally biased region" description="Low complexity" evidence="3">
    <location>
        <begin position="361"/>
        <end position="391"/>
    </location>
</feature>
<dbReference type="AlphaFoldDB" id="A0AAE1Q6F3"/>
<comment type="caution">
    <text evidence="5">The sequence shown here is derived from an EMBL/GenBank/DDBJ whole genome shotgun (WGS) entry which is preliminary data.</text>
</comment>
<dbReference type="GO" id="GO:0006493">
    <property type="term" value="P:protein O-linked glycosylation"/>
    <property type="evidence" value="ECO:0007669"/>
    <property type="project" value="TreeGrafter"/>
</dbReference>
<dbReference type="PROSITE" id="PS50231">
    <property type="entry name" value="RICIN_B_LECTIN"/>
    <property type="match status" value="1"/>
</dbReference>
<dbReference type="InterPro" id="IPR035992">
    <property type="entry name" value="Ricin_B-like_lectins"/>
</dbReference>
<evidence type="ECO:0000313" key="5">
    <source>
        <dbReference type="EMBL" id="KAK4320486.1"/>
    </source>
</evidence>
<dbReference type="InterPro" id="IPR001173">
    <property type="entry name" value="Glyco_trans_2-like"/>
</dbReference>
<feature type="region of interest" description="Disordered" evidence="3">
    <location>
        <begin position="358"/>
        <end position="397"/>
    </location>
</feature>
<keyword evidence="2" id="KW-0472">Membrane</keyword>
<keyword evidence="2" id="KW-0464">Manganese</keyword>
<protein>
    <recommendedName>
        <fullName evidence="2">Polypeptide N-acetylgalactosaminyltransferase</fullName>
        <ecNumber evidence="2">2.4.1.-</ecNumber>
    </recommendedName>
    <alternativeName>
        <fullName evidence="2">Protein-UDP acetylgalactosaminyltransferase</fullName>
    </alternativeName>
</protein>
<keyword evidence="2" id="KW-0430">Lectin</keyword>
<dbReference type="Proteomes" id="UP001292094">
    <property type="component" value="Unassembled WGS sequence"/>
</dbReference>
<dbReference type="GO" id="GO:0030246">
    <property type="term" value="F:carbohydrate binding"/>
    <property type="evidence" value="ECO:0007669"/>
    <property type="project" value="UniProtKB-KW"/>
</dbReference>
<evidence type="ECO:0000313" key="6">
    <source>
        <dbReference type="Proteomes" id="UP001292094"/>
    </source>
</evidence>
<feature type="transmembrane region" description="Helical" evidence="2">
    <location>
        <begin position="5"/>
        <end position="23"/>
    </location>
</feature>
<dbReference type="Pfam" id="PF00535">
    <property type="entry name" value="Glycos_transf_2"/>
    <property type="match status" value="1"/>
</dbReference>
<evidence type="ECO:0000256" key="3">
    <source>
        <dbReference type="SAM" id="MobiDB-lite"/>
    </source>
</evidence>
<comment type="cofactor">
    <cofactor evidence="2">
        <name>Mn(2+)</name>
        <dbReference type="ChEBI" id="CHEBI:29035"/>
    </cofactor>
</comment>
<gene>
    <name evidence="5" type="ORF">Pmani_008652</name>
</gene>
<dbReference type="PANTHER" id="PTHR11675">
    <property type="entry name" value="N-ACETYLGALACTOSAMINYLTRANSFERASE"/>
    <property type="match status" value="1"/>
</dbReference>
<reference evidence="5" key="1">
    <citation type="submission" date="2023-11" db="EMBL/GenBank/DDBJ databases">
        <title>Genome assemblies of two species of porcelain crab, Petrolisthes cinctipes and Petrolisthes manimaculis (Anomura: Porcellanidae).</title>
        <authorList>
            <person name="Angst P."/>
        </authorList>
    </citation>
    <scope>NUCLEOTIDE SEQUENCE</scope>
    <source>
        <strain evidence="5">PB745_02</strain>
        <tissue evidence="5">Gill</tissue>
    </source>
</reference>
<dbReference type="Gene3D" id="2.80.10.50">
    <property type="match status" value="1"/>
</dbReference>
<dbReference type="PANTHER" id="PTHR11675:SF119">
    <property type="entry name" value="POLYPEPTIDE N-ACETYLGALACTOSAMINYLTRANSFERASE 2"/>
    <property type="match status" value="1"/>
</dbReference>
<keyword evidence="2" id="KW-1133">Transmembrane helix</keyword>
<comment type="pathway">
    <text evidence="2">Protein modification; protein glycosylation.</text>
</comment>
<dbReference type="GO" id="GO:0004653">
    <property type="term" value="F:polypeptide N-acetylgalactosaminyltransferase activity"/>
    <property type="evidence" value="ECO:0007669"/>
    <property type="project" value="TreeGrafter"/>
</dbReference>
<dbReference type="SUPFAM" id="SSF53448">
    <property type="entry name" value="Nucleotide-diphospho-sugar transferases"/>
    <property type="match status" value="1"/>
</dbReference>
<keyword evidence="1 2" id="KW-1015">Disulfide bond</keyword>
<dbReference type="InterPro" id="IPR029044">
    <property type="entry name" value="Nucleotide-diphossugar_trans"/>
</dbReference>
<evidence type="ECO:0000256" key="2">
    <source>
        <dbReference type="RuleBase" id="RU361242"/>
    </source>
</evidence>
<proteinExistence type="inferred from homology"/>
<evidence type="ECO:0000256" key="1">
    <source>
        <dbReference type="ARBA" id="ARBA00023157"/>
    </source>
</evidence>
<keyword evidence="2" id="KW-0328">Glycosyltransferase</keyword>
<dbReference type="EMBL" id="JAWZYT010000665">
    <property type="protein sequence ID" value="KAK4320486.1"/>
    <property type="molecule type" value="Genomic_DNA"/>
</dbReference>
<sequence>MRRRMVIRVVMFVVVVITIIITSNTNNTSNKVNGVDREVLKMVLDSEGYLAGGELRDQEIQPYSRHAFNVKVSNNLPLIRALPDTRHPQCVGVEYDMEMLPTVSVIITFHNEARSTLLRTIYSVLHRTPTHLLTDIILVDDSSDDGEYSDGSEYSYDGFDWDLNFRWVALTKEERILQNTHPTNVYSSPVVAGGVFLVGRVWWNTIQKYDTELNVWGSENIEISFKSWQCGGSVLISPCSHIGHVFRPRHPYTFPQGYENTHLRNSRRVAEVWMDDFIQFFYETQPSALQVPYGSVSDGKRLRQELDCIGFGRYLNKVYPELATPSIVKVAYGALKQGDRCIQAPTILHTYRLRLGKRTNNKNNNNKNYKNMDNINKYNNSNKIKSSSSNRNNKRRREIYDEREINFVTRDEREMVTLVECEEESKRRPSERRGKERREVGQHWAFTQDGWVMLSRSVGKERMCLTVLSPDDPRVRLHTCQAGSQQRWSRQGVLLVHASSDLCLDSSSLHGALVTPCRPSLMSQQWHFSVELRNPPLPIVVD</sequence>
<keyword evidence="2" id="KW-0812">Transmembrane</keyword>
<accession>A0AAE1Q6F3</accession>